<reference evidence="2" key="1">
    <citation type="journal article" date="2019" name="bioRxiv">
        <title>The Genome of the Zebra Mussel, Dreissena polymorpha: A Resource for Invasive Species Research.</title>
        <authorList>
            <person name="McCartney M.A."/>
            <person name="Auch B."/>
            <person name="Kono T."/>
            <person name="Mallez S."/>
            <person name="Zhang Y."/>
            <person name="Obille A."/>
            <person name="Becker A."/>
            <person name="Abrahante J.E."/>
            <person name="Garbe J."/>
            <person name="Badalamenti J.P."/>
            <person name="Herman A."/>
            <person name="Mangelson H."/>
            <person name="Liachko I."/>
            <person name="Sullivan S."/>
            <person name="Sone E.D."/>
            <person name="Koren S."/>
            <person name="Silverstein K.A.T."/>
            <person name="Beckman K.B."/>
            <person name="Gohl D.M."/>
        </authorList>
    </citation>
    <scope>NUCLEOTIDE SEQUENCE</scope>
    <source>
        <strain evidence="2">Duluth1</strain>
        <tissue evidence="2">Whole animal</tissue>
    </source>
</reference>
<dbReference type="AlphaFoldDB" id="A0A9D4K7L8"/>
<protein>
    <submittedName>
        <fullName evidence="2">Uncharacterized protein</fullName>
    </submittedName>
</protein>
<evidence type="ECO:0000313" key="2">
    <source>
        <dbReference type="EMBL" id="KAH3834501.1"/>
    </source>
</evidence>
<accession>A0A9D4K7L8</accession>
<reference evidence="2" key="2">
    <citation type="submission" date="2020-11" db="EMBL/GenBank/DDBJ databases">
        <authorList>
            <person name="McCartney M.A."/>
            <person name="Auch B."/>
            <person name="Kono T."/>
            <person name="Mallez S."/>
            <person name="Becker A."/>
            <person name="Gohl D.M."/>
            <person name="Silverstein K.A.T."/>
            <person name="Koren S."/>
            <person name="Bechman K.B."/>
            <person name="Herman A."/>
            <person name="Abrahante J.E."/>
            <person name="Garbe J."/>
        </authorList>
    </citation>
    <scope>NUCLEOTIDE SEQUENCE</scope>
    <source>
        <strain evidence="2">Duluth1</strain>
        <tissue evidence="2">Whole animal</tissue>
    </source>
</reference>
<feature type="compositionally biased region" description="Polar residues" evidence="1">
    <location>
        <begin position="68"/>
        <end position="78"/>
    </location>
</feature>
<evidence type="ECO:0000313" key="3">
    <source>
        <dbReference type="Proteomes" id="UP000828390"/>
    </source>
</evidence>
<keyword evidence="3" id="KW-1185">Reference proteome</keyword>
<dbReference type="EMBL" id="JAIWYP010000004">
    <property type="protein sequence ID" value="KAH3834501.1"/>
    <property type="molecule type" value="Genomic_DNA"/>
</dbReference>
<comment type="caution">
    <text evidence="2">The sequence shown here is derived from an EMBL/GenBank/DDBJ whole genome shotgun (WGS) entry which is preliminary data.</text>
</comment>
<proteinExistence type="predicted"/>
<name>A0A9D4K7L8_DREPO</name>
<evidence type="ECO:0000256" key="1">
    <source>
        <dbReference type="SAM" id="MobiDB-lite"/>
    </source>
</evidence>
<feature type="region of interest" description="Disordered" evidence="1">
    <location>
        <begin position="62"/>
        <end position="86"/>
    </location>
</feature>
<gene>
    <name evidence="2" type="ORF">DPMN_107829</name>
</gene>
<dbReference type="Proteomes" id="UP000828390">
    <property type="component" value="Unassembled WGS sequence"/>
</dbReference>
<sequence length="265" mass="29656">MYYVHSPNDQFMNVVSLPLDNLASQLPLNDVSKMLIAQRNQLSKVLNLKQQKVGQLECEKKAGKGEATSETGGWCQQSSKEDSGNHMTDRQLVPALIELFQGKYVGSFGDGPGRYKQLLSDAGKLKGYDAYDGAPYCDVTSEGRVKFLDLTLPQFGLPLYDWIISLEVAEHIPAQYESIYIDNIVRHAKEGIVLSWARPGQGGYSHVNNRAFEYVVKLMDGLGFSHDAERSEKLRNAASLDWLKNNIHVYRRKKTLSESLAAINV</sequence>
<organism evidence="2 3">
    <name type="scientific">Dreissena polymorpha</name>
    <name type="common">Zebra mussel</name>
    <name type="synonym">Mytilus polymorpha</name>
    <dbReference type="NCBI Taxonomy" id="45954"/>
    <lineage>
        <taxon>Eukaryota</taxon>
        <taxon>Metazoa</taxon>
        <taxon>Spiralia</taxon>
        <taxon>Lophotrochozoa</taxon>
        <taxon>Mollusca</taxon>
        <taxon>Bivalvia</taxon>
        <taxon>Autobranchia</taxon>
        <taxon>Heteroconchia</taxon>
        <taxon>Euheterodonta</taxon>
        <taxon>Imparidentia</taxon>
        <taxon>Neoheterodontei</taxon>
        <taxon>Myida</taxon>
        <taxon>Dreissenoidea</taxon>
        <taxon>Dreissenidae</taxon>
        <taxon>Dreissena</taxon>
    </lineage>
</organism>